<evidence type="ECO:0000256" key="2">
    <source>
        <dbReference type="SAM" id="SignalP"/>
    </source>
</evidence>
<evidence type="ECO:0000313" key="5">
    <source>
        <dbReference type="Proteomes" id="UP000824048"/>
    </source>
</evidence>
<dbReference type="InterPro" id="IPR013486">
    <property type="entry name" value="SpoIID/LytB"/>
</dbReference>
<accession>A0A9D2ERH4</accession>
<feature type="chain" id="PRO_5039346172" evidence="2">
    <location>
        <begin position="22"/>
        <end position="331"/>
    </location>
</feature>
<dbReference type="AlphaFoldDB" id="A0A9D2ERH4"/>
<dbReference type="Pfam" id="PF08486">
    <property type="entry name" value="SpoIID"/>
    <property type="match status" value="1"/>
</dbReference>
<organism evidence="4 5">
    <name type="scientific">Candidatus Gemmiger excrementigallinarum</name>
    <dbReference type="NCBI Taxonomy" id="2838609"/>
    <lineage>
        <taxon>Bacteria</taxon>
        <taxon>Bacillati</taxon>
        <taxon>Bacillota</taxon>
        <taxon>Clostridia</taxon>
        <taxon>Eubacteriales</taxon>
        <taxon>Gemmiger</taxon>
    </lineage>
</organism>
<dbReference type="GO" id="GO:0030435">
    <property type="term" value="P:sporulation resulting in formation of a cellular spore"/>
    <property type="evidence" value="ECO:0007669"/>
    <property type="project" value="InterPro"/>
</dbReference>
<reference evidence="4" key="1">
    <citation type="journal article" date="2021" name="PeerJ">
        <title>Extensive microbial diversity within the chicken gut microbiome revealed by metagenomics and culture.</title>
        <authorList>
            <person name="Gilroy R."/>
            <person name="Ravi A."/>
            <person name="Getino M."/>
            <person name="Pursley I."/>
            <person name="Horton D.L."/>
            <person name="Alikhan N.F."/>
            <person name="Baker D."/>
            <person name="Gharbi K."/>
            <person name="Hall N."/>
            <person name="Watson M."/>
            <person name="Adriaenssens E.M."/>
            <person name="Foster-Nyarko E."/>
            <person name="Jarju S."/>
            <person name="Secka A."/>
            <person name="Antonio M."/>
            <person name="Oren A."/>
            <person name="Chaudhuri R.R."/>
            <person name="La Ragione R."/>
            <person name="Hildebrand F."/>
            <person name="Pallen M.J."/>
        </authorList>
    </citation>
    <scope>NUCLEOTIDE SEQUENCE</scope>
    <source>
        <strain evidence="4">ChiSxjej1B13-11774</strain>
    </source>
</reference>
<dbReference type="NCBIfam" id="TIGR02669">
    <property type="entry name" value="SpoIID_LytB"/>
    <property type="match status" value="1"/>
</dbReference>
<proteinExistence type="predicted"/>
<dbReference type="EMBL" id="DXBP01000050">
    <property type="protein sequence ID" value="HIZ42553.1"/>
    <property type="molecule type" value="Genomic_DNA"/>
</dbReference>
<protein>
    <submittedName>
        <fullName evidence="4">SpoIID/LytB domain-containing protein</fullName>
    </submittedName>
</protein>
<sequence length="331" mass="34814">MKKTLCCVLLLGFLAAIAPFAALLLPSGGSPVSAPESTPAPTAEIPSLTPQPPAAAPAASADAGADLTLYDAALGQRITVPVKEFLIGAAACELPADWPDHAIQAQMVASHSYALSLGEDPMQVNSALCAGWTDSTVLQARWGDDFEENHTRFAALAEEVCDALLCYQGAPAAACYHSISAGKTEASQNVWLTALPYLQGVDSPWDTTVDEYEVTVTYSAEQVATMLQGLGLVPGDDPGSWFGAVDWDDAGYVESMEVCGTDFGGTTLRSAFALRSASFTVAYEDGFFRLTTHGYGHGVGLSQYGAKAMAEGGADWRKILTYYFPGCEIAE</sequence>
<feature type="domain" description="Sporulation stage II protein D amidase enhancer LytB N-terminal" evidence="3">
    <location>
        <begin position="77"/>
        <end position="140"/>
    </location>
</feature>
<evidence type="ECO:0000313" key="4">
    <source>
        <dbReference type="EMBL" id="HIZ42553.1"/>
    </source>
</evidence>
<name>A0A9D2ERH4_9FIRM</name>
<keyword evidence="2" id="KW-0732">Signal</keyword>
<dbReference type="InterPro" id="IPR013693">
    <property type="entry name" value="SpoIID/LytB_N"/>
</dbReference>
<comment type="caution">
    <text evidence="4">The sequence shown here is derived from an EMBL/GenBank/DDBJ whole genome shotgun (WGS) entry which is preliminary data.</text>
</comment>
<feature type="region of interest" description="Disordered" evidence="1">
    <location>
        <begin position="31"/>
        <end position="58"/>
    </location>
</feature>
<evidence type="ECO:0000259" key="3">
    <source>
        <dbReference type="Pfam" id="PF08486"/>
    </source>
</evidence>
<evidence type="ECO:0000256" key="1">
    <source>
        <dbReference type="SAM" id="MobiDB-lite"/>
    </source>
</evidence>
<gene>
    <name evidence="4" type="ORF">H9811_08325</name>
</gene>
<dbReference type="Proteomes" id="UP000824048">
    <property type="component" value="Unassembled WGS sequence"/>
</dbReference>
<feature type="signal peptide" evidence="2">
    <location>
        <begin position="1"/>
        <end position="21"/>
    </location>
</feature>
<reference evidence="4" key="2">
    <citation type="submission" date="2021-04" db="EMBL/GenBank/DDBJ databases">
        <authorList>
            <person name="Gilroy R."/>
        </authorList>
    </citation>
    <scope>NUCLEOTIDE SEQUENCE</scope>
    <source>
        <strain evidence="4">ChiSxjej1B13-11774</strain>
    </source>
</reference>